<comment type="subunit">
    <text evidence="6">Homotetramer. Forms an RuvA(8)-RuvB(12)-Holliday junction (HJ) complex. HJ DNA is sandwiched between 2 RuvA tetramers; dsDNA enters through RuvA and exits via RuvB. An RuvB hexamer assembles on each DNA strand where it exits the tetramer. Each RuvB hexamer is contacted by two RuvA subunits (via domain III) on 2 adjacent RuvB subunits; this complex drives branch migration. In the full resolvosome a probable DNA-RuvA(4)-RuvB(12)-RuvC(2) complex forms which resolves the HJ.</text>
</comment>
<keyword evidence="8" id="KW-0547">Nucleotide-binding</keyword>
<dbReference type="SMART" id="SM00278">
    <property type="entry name" value="HhH1"/>
    <property type="match status" value="2"/>
</dbReference>
<evidence type="ECO:0000256" key="3">
    <source>
        <dbReference type="ARBA" id="ARBA00023125"/>
    </source>
</evidence>
<comment type="domain">
    <text evidence="6">Has three domains with a flexible linker between the domains II and III and assumes an 'L' shape. Domain III is highly mobile and contacts RuvB.</text>
</comment>
<keyword evidence="8" id="KW-0067">ATP-binding</keyword>
<evidence type="ECO:0000256" key="5">
    <source>
        <dbReference type="ARBA" id="ARBA00023204"/>
    </source>
</evidence>
<keyword evidence="8" id="KW-0378">Hydrolase</keyword>
<keyword evidence="3 6" id="KW-0238">DNA-binding</keyword>
<dbReference type="SUPFAM" id="SSF46929">
    <property type="entry name" value="DNA helicase RuvA subunit, C-terminal domain"/>
    <property type="match status" value="1"/>
</dbReference>
<feature type="domain" description="Helix-hairpin-helix DNA-binding motif class 1" evidence="7">
    <location>
        <begin position="108"/>
        <end position="127"/>
    </location>
</feature>
<dbReference type="Proteomes" id="UP000182719">
    <property type="component" value="Unassembled WGS sequence"/>
</dbReference>
<feature type="region of interest" description="Domain I" evidence="6">
    <location>
        <begin position="1"/>
        <end position="64"/>
    </location>
</feature>
<comment type="subcellular location">
    <subcellularLocation>
        <location evidence="6">Cytoplasm</location>
    </subcellularLocation>
</comment>
<dbReference type="SUPFAM" id="SSF47781">
    <property type="entry name" value="RuvA domain 2-like"/>
    <property type="match status" value="1"/>
</dbReference>
<dbReference type="GO" id="GO:0005737">
    <property type="term" value="C:cytoplasm"/>
    <property type="evidence" value="ECO:0007669"/>
    <property type="project" value="UniProtKB-SubCell"/>
</dbReference>
<dbReference type="Pfam" id="PF01330">
    <property type="entry name" value="RuvA_N"/>
    <property type="match status" value="1"/>
</dbReference>
<dbReference type="InterPro" id="IPR036267">
    <property type="entry name" value="RuvA_C_sf"/>
</dbReference>
<dbReference type="Pfam" id="PF14520">
    <property type="entry name" value="HHH_5"/>
    <property type="match status" value="1"/>
</dbReference>
<dbReference type="GO" id="GO:0009379">
    <property type="term" value="C:Holliday junction helicase complex"/>
    <property type="evidence" value="ECO:0007669"/>
    <property type="project" value="InterPro"/>
</dbReference>
<dbReference type="Gene3D" id="2.40.50.140">
    <property type="entry name" value="Nucleic acid-binding proteins"/>
    <property type="match status" value="1"/>
</dbReference>
<dbReference type="HAMAP" id="MF_00031">
    <property type="entry name" value="DNA_HJ_migration_RuvA"/>
    <property type="match status" value="1"/>
</dbReference>
<dbReference type="GO" id="GO:0009378">
    <property type="term" value="F:four-way junction helicase activity"/>
    <property type="evidence" value="ECO:0007669"/>
    <property type="project" value="InterPro"/>
</dbReference>
<accession>A0A1H7RJJ7</accession>
<dbReference type="InterPro" id="IPR003583">
    <property type="entry name" value="Hlx-hairpin-Hlx_DNA-bd_motif"/>
</dbReference>
<feature type="domain" description="Helix-hairpin-helix DNA-binding motif class 1" evidence="7">
    <location>
        <begin position="73"/>
        <end position="92"/>
    </location>
</feature>
<comment type="function">
    <text evidence="6">The RuvA-RuvB-RuvC complex processes Holliday junction (HJ) DNA during genetic recombination and DNA repair, while the RuvA-RuvB complex plays an important role in the rescue of blocked DNA replication forks via replication fork reversal (RFR). RuvA specifically binds to HJ cruciform DNA, conferring on it an open structure. The RuvB hexamer acts as an ATP-dependent pump, pulling dsDNA into and through the RuvAB complex. HJ branch migration allows RuvC to scan DNA until it finds its consensus sequence, where it cleaves and resolves the cruciform DNA.</text>
</comment>
<keyword evidence="8" id="KW-0347">Helicase</keyword>
<protein>
    <recommendedName>
        <fullName evidence="6">Holliday junction branch migration complex subunit RuvA</fullName>
    </recommendedName>
</protein>
<dbReference type="RefSeq" id="WP_075007132.1">
    <property type="nucleotide sequence ID" value="NZ_FOAP01000007.1"/>
</dbReference>
<dbReference type="GO" id="GO:0048476">
    <property type="term" value="C:Holliday junction resolvase complex"/>
    <property type="evidence" value="ECO:0007669"/>
    <property type="project" value="UniProtKB-UniRule"/>
</dbReference>
<dbReference type="GO" id="GO:0000400">
    <property type="term" value="F:four-way junction DNA binding"/>
    <property type="evidence" value="ECO:0007669"/>
    <property type="project" value="UniProtKB-UniRule"/>
</dbReference>
<keyword evidence="2 6" id="KW-0227">DNA damage</keyword>
<evidence type="ECO:0000256" key="6">
    <source>
        <dbReference type="HAMAP-Rule" id="MF_00031"/>
    </source>
</evidence>
<dbReference type="Gene3D" id="1.10.8.10">
    <property type="entry name" value="DNA helicase RuvA subunit, C-terminal domain"/>
    <property type="match status" value="1"/>
</dbReference>
<dbReference type="GO" id="GO:0006281">
    <property type="term" value="P:DNA repair"/>
    <property type="evidence" value="ECO:0007669"/>
    <property type="project" value="UniProtKB-UniRule"/>
</dbReference>
<feature type="region of interest" description="Domain III" evidence="6">
    <location>
        <begin position="151"/>
        <end position="203"/>
    </location>
</feature>
<comment type="caution">
    <text evidence="6">Lacks conserved residue(s) required for the propagation of feature annotation.</text>
</comment>
<name>A0A1H7RJJ7_STIAU</name>
<evidence type="ECO:0000313" key="8">
    <source>
        <dbReference type="EMBL" id="SEL60373.1"/>
    </source>
</evidence>
<dbReference type="Gene3D" id="1.10.150.20">
    <property type="entry name" value="5' to 3' exonuclease, C-terminal subdomain"/>
    <property type="match status" value="1"/>
</dbReference>
<dbReference type="EMBL" id="FOAP01000007">
    <property type="protein sequence ID" value="SEL60373.1"/>
    <property type="molecule type" value="Genomic_DNA"/>
</dbReference>
<evidence type="ECO:0000313" key="9">
    <source>
        <dbReference type="Proteomes" id="UP000182719"/>
    </source>
</evidence>
<comment type="similarity">
    <text evidence="6">Belongs to the RuvA family.</text>
</comment>
<proteinExistence type="inferred from homology"/>
<dbReference type="InterPro" id="IPR011114">
    <property type="entry name" value="RuvA_C"/>
</dbReference>
<dbReference type="GO" id="GO:0005524">
    <property type="term" value="F:ATP binding"/>
    <property type="evidence" value="ECO:0007669"/>
    <property type="project" value="InterPro"/>
</dbReference>
<organism evidence="8 9">
    <name type="scientific">Stigmatella aurantiaca</name>
    <dbReference type="NCBI Taxonomy" id="41"/>
    <lineage>
        <taxon>Bacteria</taxon>
        <taxon>Pseudomonadati</taxon>
        <taxon>Myxococcota</taxon>
        <taxon>Myxococcia</taxon>
        <taxon>Myxococcales</taxon>
        <taxon>Cystobacterineae</taxon>
        <taxon>Archangiaceae</taxon>
        <taxon>Stigmatella</taxon>
    </lineage>
</organism>
<dbReference type="NCBIfam" id="TIGR00084">
    <property type="entry name" value="ruvA"/>
    <property type="match status" value="1"/>
</dbReference>
<dbReference type="SUPFAM" id="SSF50249">
    <property type="entry name" value="Nucleic acid-binding proteins"/>
    <property type="match status" value="1"/>
</dbReference>
<dbReference type="AlphaFoldDB" id="A0A1H7RJJ7"/>
<sequence>MIAALRGTVAEKDLEEAIIDVAGVGYRVAFSTLTLGKLPAEGQPVHVRVRTVVREDAFELFGFLSRAEEEMFLLLTSVSHVGPRLALTVLSGMEVGELAVALGKGELARLTKIHGVGKKTAERLVLELREKVKELHLETVARSATSASVPAGPKADLVSALLNLGYKAPQAEKAAELAGERLGPEAAFQALFREALKALRSGG</sequence>
<evidence type="ECO:0000256" key="1">
    <source>
        <dbReference type="ARBA" id="ARBA00022490"/>
    </source>
</evidence>
<evidence type="ECO:0000256" key="4">
    <source>
        <dbReference type="ARBA" id="ARBA00023172"/>
    </source>
</evidence>
<dbReference type="CDD" id="cd14332">
    <property type="entry name" value="UBA_RuvA_C"/>
    <property type="match status" value="1"/>
</dbReference>
<gene>
    <name evidence="6" type="primary">ruvA</name>
    <name evidence="8" type="ORF">SAMN05444354_10774</name>
</gene>
<dbReference type="Pfam" id="PF07499">
    <property type="entry name" value="RuvA_C"/>
    <property type="match status" value="1"/>
</dbReference>
<evidence type="ECO:0000256" key="2">
    <source>
        <dbReference type="ARBA" id="ARBA00022763"/>
    </source>
</evidence>
<dbReference type="OrthoDB" id="5293449at2"/>
<dbReference type="InterPro" id="IPR013849">
    <property type="entry name" value="DNA_helicase_Holl-junc_RuvA_I"/>
</dbReference>
<evidence type="ECO:0000259" key="7">
    <source>
        <dbReference type="SMART" id="SM00278"/>
    </source>
</evidence>
<dbReference type="InterPro" id="IPR000085">
    <property type="entry name" value="RuvA"/>
</dbReference>
<keyword evidence="5 6" id="KW-0234">DNA repair</keyword>
<dbReference type="GO" id="GO:0006310">
    <property type="term" value="P:DNA recombination"/>
    <property type="evidence" value="ECO:0007669"/>
    <property type="project" value="UniProtKB-UniRule"/>
</dbReference>
<keyword evidence="1 6" id="KW-0963">Cytoplasm</keyword>
<reference evidence="9" key="1">
    <citation type="submission" date="2016-10" db="EMBL/GenBank/DDBJ databases">
        <authorList>
            <person name="Varghese N."/>
            <person name="Submissions S."/>
        </authorList>
    </citation>
    <scope>NUCLEOTIDE SEQUENCE [LARGE SCALE GENOMIC DNA]</scope>
    <source>
        <strain evidence="9">DSM 17044</strain>
    </source>
</reference>
<keyword evidence="4 6" id="KW-0233">DNA recombination</keyword>
<dbReference type="InterPro" id="IPR010994">
    <property type="entry name" value="RuvA_2-like"/>
</dbReference>
<keyword evidence="9" id="KW-1185">Reference proteome</keyword>
<dbReference type="InterPro" id="IPR012340">
    <property type="entry name" value="NA-bd_OB-fold"/>
</dbReference>